<evidence type="ECO:0000313" key="8">
    <source>
        <dbReference type="Proteomes" id="UP000028631"/>
    </source>
</evidence>
<proteinExistence type="predicted"/>
<evidence type="ECO:0000256" key="2">
    <source>
        <dbReference type="ARBA" id="ARBA00022692"/>
    </source>
</evidence>
<protein>
    <submittedName>
        <fullName evidence="7">Protease</fullName>
    </submittedName>
</protein>
<dbReference type="InterPro" id="IPR022764">
    <property type="entry name" value="Peptidase_S54_rhomboid_dom"/>
</dbReference>
<dbReference type="PANTHER" id="PTHR43731:SF9">
    <property type="entry name" value="SLR1461 PROTEIN"/>
    <property type="match status" value="1"/>
</dbReference>
<name>A0A085VHG4_PSESX</name>
<keyword evidence="3 5" id="KW-1133">Transmembrane helix</keyword>
<feature type="transmembrane region" description="Helical" evidence="5">
    <location>
        <begin position="107"/>
        <end position="126"/>
    </location>
</feature>
<dbReference type="SUPFAM" id="SSF144091">
    <property type="entry name" value="Rhomboid-like"/>
    <property type="match status" value="1"/>
</dbReference>
<evidence type="ECO:0000313" key="7">
    <source>
        <dbReference type="EMBL" id="KFE54877.1"/>
    </source>
</evidence>
<dbReference type="EMBL" id="JPQU01000039">
    <property type="protein sequence ID" value="KFE54877.1"/>
    <property type="molecule type" value="Genomic_DNA"/>
</dbReference>
<sequence>MNIGNGLRIILGLAALMIVAQVVNSLTANSLLQHGLIPRTLAGLQGILFSPFLHGSVRHLLSNLVPFIVLSWLVATEGVQRYVRVALLVGLVGGLLVWIVGRPTIHVGASGLIFGLWAYLLARAWYQRSLVSFGIALVTLVGYSGLILGFIPVPGVSFESHLAGAVAGIFVAWLMHSKTLVENPSV</sequence>
<evidence type="ECO:0000256" key="4">
    <source>
        <dbReference type="ARBA" id="ARBA00023136"/>
    </source>
</evidence>
<accession>A0A085VHG4</accession>
<dbReference type="InterPro" id="IPR050925">
    <property type="entry name" value="Rhomboid_protease_S54"/>
</dbReference>
<feature type="transmembrane region" description="Helical" evidence="5">
    <location>
        <begin position="133"/>
        <end position="152"/>
    </location>
</feature>
<evidence type="ECO:0000256" key="3">
    <source>
        <dbReference type="ARBA" id="ARBA00022989"/>
    </source>
</evidence>
<keyword evidence="2 5" id="KW-0812">Transmembrane</keyword>
<dbReference type="PATRIC" id="fig|317.175.peg.2980"/>
<feature type="transmembrane region" description="Helical" evidence="5">
    <location>
        <begin position="82"/>
        <end position="101"/>
    </location>
</feature>
<dbReference type="GO" id="GO:0004252">
    <property type="term" value="F:serine-type endopeptidase activity"/>
    <property type="evidence" value="ECO:0007669"/>
    <property type="project" value="InterPro"/>
</dbReference>
<dbReference type="RefSeq" id="WP_032629127.1">
    <property type="nucleotide sequence ID" value="NZ_JPQU01000039.1"/>
</dbReference>
<dbReference type="AlphaFoldDB" id="A0A085VHG4"/>
<dbReference type="Pfam" id="PF01694">
    <property type="entry name" value="Rhomboid"/>
    <property type="match status" value="1"/>
</dbReference>
<feature type="domain" description="Peptidase S54 rhomboid" evidence="6">
    <location>
        <begin position="47"/>
        <end position="177"/>
    </location>
</feature>
<dbReference type="GO" id="GO:0016020">
    <property type="term" value="C:membrane"/>
    <property type="evidence" value="ECO:0007669"/>
    <property type="project" value="UniProtKB-SubCell"/>
</dbReference>
<evidence type="ECO:0000259" key="6">
    <source>
        <dbReference type="Pfam" id="PF01694"/>
    </source>
</evidence>
<keyword evidence="7" id="KW-0378">Hydrolase</keyword>
<comment type="subcellular location">
    <subcellularLocation>
        <location evidence="1">Membrane</location>
        <topology evidence="1">Multi-pass membrane protein</topology>
    </subcellularLocation>
</comment>
<dbReference type="Gene3D" id="1.20.1540.10">
    <property type="entry name" value="Rhomboid-like"/>
    <property type="match status" value="1"/>
</dbReference>
<keyword evidence="4 5" id="KW-0472">Membrane</keyword>
<keyword evidence="7" id="KW-0645">Protease</keyword>
<feature type="transmembrane region" description="Helical" evidence="5">
    <location>
        <begin position="57"/>
        <end position="75"/>
    </location>
</feature>
<dbReference type="GO" id="GO:0006508">
    <property type="term" value="P:proteolysis"/>
    <property type="evidence" value="ECO:0007669"/>
    <property type="project" value="UniProtKB-KW"/>
</dbReference>
<feature type="transmembrane region" description="Helical" evidence="5">
    <location>
        <begin position="158"/>
        <end position="175"/>
    </location>
</feature>
<comment type="caution">
    <text evidence="7">The sequence shown here is derived from an EMBL/GenBank/DDBJ whole genome shotgun (WGS) entry which is preliminary data.</text>
</comment>
<dbReference type="Proteomes" id="UP000028631">
    <property type="component" value="Unassembled WGS sequence"/>
</dbReference>
<dbReference type="InterPro" id="IPR035952">
    <property type="entry name" value="Rhomboid-like_sf"/>
</dbReference>
<dbReference type="OrthoDB" id="465874at2"/>
<evidence type="ECO:0000256" key="1">
    <source>
        <dbReference type="ARBA" id="ARBA00004141"/>
    </source>
</evidence>
<gene>
    <name evidence="7" type="ORF">IV01_14335</name>
</gene>
<organism evidence="7 8">
    <name type="scientific">Pseudomonas syringae</name>
    <dbReference type="NCBI Taxonomy" id="317"/>
    <lineage>
        <taxon>Bacteria</taxon>
        <taxon>Pseudomonadati</taxon>
        <taxon>Pseudomonadota</taxon>
        <taxon>Gammaproteobacteria</taxon>
        <taxon>Pseudomonadales</taxon>
        <taxon>Pseudomonadaceae</taxon>
        <taxon>Pseudomonas</taxon>
    </lineage>
</organism>
<keyword evidence="8" id="KW-1185">Reference proteome</keyword>
<evidence type="ECO:0000256" key="5">
    <source>
        <dbReference type="SAM" id="Phobius"/>
    </source>
</evidence>
<dbReference type="PANTHER" id="PTHR43731">
    <property type="entry name" value="RHOMBOID PROTEASE"/>
    <property type="match status" value="1"/>
</dbReference>
<reference evidence="7 8" key="1">
    <citation type="submission" date="2014-07" db="EMBL/GenBank/DDBJ databases">
        <title>Draft Genome Sequences of Environmental Pseudomonas syringae strains.</title>
        <authorList>
            <person name="Baltrus D.A."/>
            <person name="Berge O."/>
            <person name="Morris C."/>
        </authorList>
    </citation>
    <scope>NUCLEOTIDE SEQUENCE [LARGE SCALE GENOMIC DNA]</scope>
    <source>
        <strain evidence="7 8">GAW0119</strain>
    </source>
</reference>